<name>A0A401HP88_9EURY</name>
<keyword evidence="5" id="KW-1185">Reference proteome</keyword>
<protein>
    <submittedName>
        <fullName evidence="4">Archaeal flagellar protein FlaD</fullName>
    </submittedName>
</protein>
<comment type="caution">
    <text evidence="4">The sequence shown here is derived from an EMBL/GenBank/DDBJ whole genome shotgun (WGS) entry which is preliminary data.</text>
</comment>
<accession>A0A401HP88</accession>
<evidence type="ECO:0000259" key="3">
    <source>
        <dbReference type="Pfam" id="PF04659"/>
    </source>
</evidence>
<dbReference type="AlphaFoldDB" id="A0A401HP88"/>
<evidence type="ECO:0000313" key="5">
    <source>
        <dbReference type="Proteomes" id="UP000290527"/>
    </source>
</evidence>
<gene>
    <name evidence="4" type="ORF">MHHB_P0312</name>
</gene>
<proteinExistence type="predicted"/>
<reference evidence="4 5" key="1">
    <citation type="journal article" date="2019" name="Int. J. Syst. Evol. Microbiol.">
        <title>Methanofervidicoccus abyssi gen. nov., sp. nov., a hydrogenotrophic methanogen, isolated from a hydrothermal vent chimney in the Mid-Cayman Spreading Center, the Caribbean Sea.</title>
        <authorList>
            <person name="Sakai S."/>
            <person name="Takaki Y."/>
            <person name="Miyazaki M."/>
            <person name="Ogawara M."/>
            <person name="Yanagawa K."/>
            <person name="Miyazaki J."/>
            <person name="Takai K."/>
        </authorList>
    </citation>
    <scope>NUCLEOTIDE SEQUENCE [LARGE SCALE GENOMIC DNA]</scope>
    <source>
        <strain evidence="4 5">HHB</strain>
    </source>
</reference>
<dbReference type="PANTHER" id="PTHR40698">
    <property type="entry name" value="FLAGELLA-RELATED PROTEIN E-RELATED-RELATED"/>
    <property type="match status" value="1"/>
</dbReference>
<dbReference type="OrthoDB" id="121879at2157"/>
<comment type="subcellular location">
    <subcellularLocation>
        <location evidence="1">Archaeal flagellum</location>
    </subcellularLocation>
</comment>
<feature type="domain" description="Archaeal flagella protein FlaD/E" evidence="3">
    <location>
        <begin position="16"/>
        <end position="107"/>
    </location>
</feature>
<dbReference type="InterPro" id="IPR052494">
    <property type="entry name" value="Flagella_assembly_related"/>
</dbReference>
<organism evidence="4 5">
    <name type="scientific">Methanofervidicoccus abyssi</name>
    <dbReference type="NCBI Taxonomy" id="2082189"/>
    <lineage>
        <taxon>Archaea</taxon>
        <taxon>Methanobacteriati</taxon>
        <taxon>Methanobacteriota</taxon>
        <taxon>Methanomada group</taxon>
        <taxon>Methanococci</taxon>
        <taxon>Methanococcales</taxon>
        <taxon>Methanofervidicoccus</taxon>
    </lineage>
</organism>
<keyword evidence="2" id="KW-0974">Archaeal flagellum</keyword>
<dbReference type="EMBL" id="BFAX01000002">
    <property type="protein sequence ID" value="GBF36087.1"/>
    <property type="molecule type" value="Genomic_DNA"/>
</dbReference>
<evidence type="ECO:0000256" key="1">
    <source>
        <dbReference type="ARBA" id="ARBA00004618"/>
    </source>
</evidence>
<keyword evidence="4" id="KW-0969">Cilium</keyword>
<evidence type="ECO:0000256" key="2">
    <source>
        <dbReference type="ARBA" id="ARBA00022440"/>
    </source>
</evidence>
<sequence>MDTTSLSSILLETHRPAKLEKIPDDPISIIFAFKWIEYLSEKVGYSNIPDVLEFYYNLGWLSDRAVLDLLKFLKGIRPGIEEEEELPPRLTITDHLVSLLFIERLNGKKISSDILDRIEWEIRRIKKGVEEYYGV</sequence>
<dbReference type="PANTHER" id="PTHR40698:SF1">
    <property type="entry name" value="FLAGELLA-RELATED PROTEIN D-RELATED"/>
    <property type="match status" value="1"/>
</dbReference>
<dbReference type="Proteomes" id="UP000290527">
    <property type="component" value="Unassembled WGS sequence"/>
</dbReference>
<dbReference type="Pfam" id="PF04659">
    <property type="entry name" value="Arch_fla_DE"/>
    <property type="match status" value="1"/>
</dbReference>
<dbReference type="InterPro" id="IPR006752">
    <property type="entry name" value="Arch_fla_DE"/>
</dbReference>
<keyword evidence="4" id="KW-0966">Cell projection</keyword>
<dbReference type="GO" id="GO:0097588">
    <property type="term" value="P:archaeal or bacterial-type flagellum-dependent cell motility"/>
    <property type="evidence" value="ECO:0007669"/>
    <property type="project" value="InterPro"/>
</dbReference>
<dbReference type="GO" id="GO:0097589">
    <property type="term" value="C:archaeal-type flagellum"/>
    <property type="evidence" value="ECO:0007669"/>
    <property type="project" value="UniProtKB-SubCell"/>
</dbReference>
<evidence type="ECO:0000313" key="4">
    <source>
        <dbReference type="EMBL" id="GBF36087.1"/>
    </source>
</evidence>
<dbReference type="RefSeq" id="WP_131006880.1">
    <property type="nucleotide sequence ID" value="NZ_BFAX01000002.1"/>
</dbReference>
<keyword evidence="4" id="KW-0282">Flagellum</keyword>